<dbReference type="AlphaFoldDB" id="A0A173Y5V1"/>
<keyword evidence="1 4" id="KW-0378">Hydrolase</keyword>
<gene>
    <name evidence="4" type="primary">lip2</name>
    <name evidence="4" type="ORF">ERS852470_00262</name>
</gene>
<accession>A0A173Y5V1</accession>
<dbReference type="OrthoDB" id="9815425at2"/>
<dbReference type="Pfam" id="PF07859">
    <property type="entry name" value="Abhydrolase_3"/>
    <property type="match status" value="1"/>
</dbReference>
<evidence type="ECO:0000259" key="3">
    <source>
        <dbReference type="Pfam" id="PF07859"/>
    </source>
</evidence>
<feature type="domain" description="Alpha/beta hydrolase fold-3" evidence="3">
    <location>
        <begin position="138"/>
        <end position="362"/>
    </location>
</feature>
<dbReference type="GO" id="GO:0004806">
    <property type="term" value="F:triacylglycerol lipase activity"/>
    <property type="evidence" value="ECO:0007669"/>
    <property type="project" value="UniProtKB-EC"/>
</dbReference>
<dbReference type="InterPro" id="IPR013094">
    <property type="entry name" value="AB_hydrolase_3"/>
</dbReference>
<evidence type="ECO:0000256" key="2">
    <source>
        <dbReference type="SAM" id="MobiDB-lite"/>
    </source>
</evidence>
<dbReference type="SUPFAM" id="SSF53474">
    <property type="entry name" value="alpha/beta-Hydrolases"/>
    <property type="match status" value="1"/>
</dbReference>
<evidence type="ECO:0000313" key="4">
    <source>
        <dbReference type="EMBL" id="CUN58566.1"/>
    </source>
</evidence>
<reference evidence="4 5" key="1">
    <citation type="submission" date="2015-09" db="EMBL/GenBank/DDBJ databases">
        <authorList>
            <consortium name="Pathogen Informatics"/>
        </authorList>
    </citation>
    <scope>NUCLEOTIDE SEQUENCE [LARGE SCALE GENOMIC DNA]</scope>
    <source>
        <strain evidence="4 5">2789STDY5834855</strain>
    </source>
</reference>
<evidence type="ECO:0000256" key="1">
    <source>
        <dbReference type="ARBA" id="ARBA00022801"/>
    </source>
</evidence>
<dbReference type="RefSeq" id="WP_055275024.1">
    <property type="nucleotide sequence ID" value="NZ_CYZV01000002.1"/>
</dbReference>
<name>A0A173Y5V1_9CLOT</name>
<proteinExistence type="predicted"/>
<protein>
    <submittedName>
        <fullName evidence="4">Esterase/lipase</fullName>
        <ecNumber evidence="4">3.1.1.3</ecNumber>
    </submittedName>
</protein>
<dbReference type="InterPro" id="IPR050300">
    <property type="entry name" value="GDXG_lipolytic_enzyme"/>
</dbReference>
<dbReference type="InterPro" id="IPR029058">
    <property type="entry name" value="AB_hydrolase_fold"/>
</dbReference>
<dbReference type="PANTHER" id="PTHR48081:SF8">
    <property type="entry name" value="ALPHA_BETA HYDROLASE FOLD-3 DOMAIN-CONTAINING PROTEIN-RELATED"/>
    <property type="match status" value="1"/>
</dbReference>
<feature type="region of interest" description="Disordered" evidence="2">
    <location>
        <begin position="52"/>
        <end position="71"/>
    </location>
</feature>
<evidence type="ECO:0000313" key="5">
    <source>
        <dbReference type="Proteomes" id="UP000095558"/>
    </source>
</evidence>
<dbReference type="EMBL" id="CYZV01000002">
    <property type="protein sequence ID" value="CUN58566.1"/>
    <property type="molecule type" value="Genomic_DNA"/>
</dbReference>
<dbReference type="EC" id="3.1.1.3" evidence="4"/>
<sequence>MRKYPEKYLEVLKNEVNIIENNGVKIIFKPSPGEKRDGYLDPCEKEIMDEHWASKSNDKEENQKDVKENVDKSMENDEMTTLDMVISTIRDSMGFPNYNLNTVEIYTKFETITDSGNEVGLWRYYPRNLDRNKNNKALVFFHGGGWIGGTTYVVENFCKLIAEKANCVVFNVDYSLAPEKPYPNGLNDNYYAVKHIYDNAEKYRIDKSKIAVAGDSAGGNYAAAISLKARDEEVPMIALQVLIYPAVAIGNACVQGYKWSEDMIEIATELEEKVRPLTGLGRPSKDLSDPMLASYLPSFDLVNDPYVSPMMAKSHANLPKAILVGAEFDGLRIQTEFYAKQLQDAGVDVTCYRYKGMAHAFIDKLGFVPQAEDLADVISDAIKNL</sequence>
<dbReference type="Proteomes" id="UP000095558">
    <property type="component" value="Unassembled WGS sequence"/>
</dbReference>
<organism evidence="4 5">
    <name type="scientific">Clostridium disporicum</name>
    <dbReference type="NCBI Taxonomy" id="84024"/>
    <lineage>
        <taxon>Bacteria</taxon>
        <taxon>Bacillati</taxon>
        <taxon>Bacillota</taxon>
        <taxon>Clostridia</taxon>
        <taxon>Eubacteriales</taxon>
        <taxon>Clostridiaceae</taxon>
        <taxon>Clostridium</taxon>
    </lineage>
</organism>
<dbReference type="PANTHER" id="PTHR48081">
    <property type="entry name" value="AB HYDROLASE SUPERFAMILY PROTEIN C4A8.06C"/>
    <property type="match status" value="1"/>
</dbReference>
<dbReference type="Gene3D" id="3.40.50.1820">
    <property type="entry name" value="alpha/beta hydrolase"/>
    <property type="match status" value="1"/>
</dbReference>